<evidence type="ECO:0000313" key="3">
    <source>
        <dbReference type="Proteomes" id="UP000831019"/>
    </source>
</evidence>
<feature type="transmembrane region" description="Helical" evidence="1">
    <location>
        <begin position="264"/>
        <end position="281"/>
    </location>
</feature>
<keyword evidence="2" id="KW-0614">Plasmid</keyword>
<feature type="transmembrane region" description="Helical" evidence="1">
    <location>
        <begin position="54"/>
        <end position="75"/>
    </location>
</feature>
<accession>A0ABY3ZQR0</accession>
<proteinExistence type="predicted"/>
<feature type="transmembrane region" description="Helical" evidence="1">
    <location>
        <begin position="142"/>
        <end position="166"/>
    </location>
</feature>
<sequence length="462" mass="48688">MLYRLGVACSSFTRAYIPNPFIFAIVLTGLTAVLAMVMTPTGPAQVVGLWYDGFWNLLTFAMQMTVILLFGYVLASSPPVERGIERIARLPKSSTQAVVMITALAVVFGALSWGLGLIIGAISARKISQSCLERGIRVHYPLAAAAGFSGLIVFNCGLSASAPLLLNTPGHFLADEIGLIPLTDTILSGYNLLTLLAYLVIIPFVYAAMQPPEHERQTVAPKPAPGARSLSAAAVGDIGAGGEASLTDPSDRTFAARMERARPLTWSVVAAGMGYVVWHFATKGFDLNLNLVNFILLLLGMAAHGTPIAYVRAVDQAIGACGQVVLQFPFYAGIMGIMSGSGLITIFASGLVSISNEVTFPFFAMVSAAVVNLFVPSAGGQWAVQGPVLIEAARNIGADIGQTAIAFGYGDQLTNGLQPMWMLPLLGVTQLRAGDILGYTAVMMLFTLVIFGAGVTLLPLIL</sequence>
<feature type="transmembrane region" description="Helical" evidence="1">
    <location>
        <begin position="186"/>
        <end position="208"/>
    </location>
</feature>
<feature type="transmembrane region" description="Helical" evidence="1">
    <location>
        <begin position="436"/>
        <end position="461"/>
    </location>
</feature>
<geneLocation type="plasmid" evidence="2 3">
    <name>pDSM109990_c</name>
</geneLocation>
<evidence type="ECO:0000313" key="2">
    <source>
        <dbReference type="EMBL" id="UOA16960.1"/>
    </source>
</evidence>
<name>A0ABY3ZQR0_9RHOB</name>
<feature type="transmembrane region" description="Helical" evidence="1">
    <location>
        <begin position="330"/>
        <end position="352"/>
    </location>
</feature>
<feature type="transmembrane region" description="Helical" evidence="1">
    <location>
        <begin position="95"/>
        <end position="122"/>
    </location>
</feature>
<gene>
    <name evidence="2" type="primary">atoE</name>
    <name evidence="2" type="ORF">DSM109990_03847</name>
</gene>
<dbReference type="EMBL" id="CP085147">
    <property type="protein sequence ID" value="UOA16960.1"/>
    <property type="molecule type" value="Genomic_DNA"/>
</dbReference>
<reference evidence="3" key="1">
    <citation type="journal article" date="2022" name="Microorganisms">
        <title>Beyond the ABCs#Discovery of Three New Plasmid Types in Rhodobacterales (RepQ, RepY, RepW).</title>
        <authorList>
            <person name="Freese H.M."/>
            <person name="Ringel V."/>
            <person name="Overmann J."/>
            <person name="Petersen J."/>
        </authorList>
    </citation>
    <scope>NUCLEOTIDE SEQUENCE [LARGE SCALE GENOMIC DNA]</scope>
    <source>
        <strain evidence="3">DSM 109990</strain>
        <plasmid evidence="3">pDSM109990_c</plasmid>
    </source>
</reference>
<feature type="transmembrane region" description="Helical" evidence="1">
    <location>
        <begin position="287"/>
        <end position="310"/>
    </location>
</feature>
<keyword evidence="1" id="KW-0472">Membrane</keyword>
<organism evidence="2 3">
    <name type="scientific">Sulfitobacter dubius</name>
    <dbReference type="NCBI Taxonomy" id="218673"/>
    <lineage>
        <taxon>Bacteria</taxon>
        <taxon>Pseudomonadati</taxon>
        <taxon>Pseudomonadota</taxon>
        <taxon>Alphaproteobacteria</taxon>
        <taxon>Rhodobacterales</taxon>
        <taxon>Roseobacteraceae</taxon>
        <taxon>Sulfitobacter</taxon>
    </lineage>
</organism>
<dbReference type="PANTHER" id="PTHR41983">
    <property type="entry name" value="SHORT-CHAIN FATTY ACID TRANSPORTER-RELATED"/>
    <property type="match status" value="1"/>
</dbReference>
<keyword evidence="1" id="KW-1133">Transmembrane helix</keyword>
<keyword evidence="1" id="KW-0812">Transmembrane</keyword>
<dbReference type="Proteomes" id="UP000831019">
    <property type="component" value="Plasmid pDSM109990_c"/>
</dbReference>
<dbReference type="Pfam" id="PF02667">
    <property type="entry name" value="SCFA_trans"/>
    <property type="match status" value="1"/>
</dbReference>
<evidence type="ECO:0000256" key="1">
    <source>
        <dbReference type="SAM" id="Phobius"/>
    </source>
</evidence>
<dbReference type="PANTHER" id="PTHR41983:SF2">
    <property type="entry name" value="SHORT-CHAIN FATTY ACID TRANSPORTER-RELATED"/>
    <property type="match status" value="1"/>
</dbReference>
<feature type="transmembrane region" description="Helical" evidence="1">
    <location>
        <begin position="20"/>
        <end position="42"/>
    </location>
</feature>
<feature type="transmembrane region" description="Helical" evidence="1">
    <location>
        <begin position="358"/>
        <end position="375"/>
    </location>
</feature>
<keyword evidence="3" id="KW-1185">Reference proteome</keyword>
<dbReference type="InterPro" id="IPR006160">
    <property type="entry name" value="SCFA_transpt_AtoE"/>
</dbReference>
<dbReference type="RefSeq" id="WP_243263894.1">
    <property type="nucleotide sequence ID" value="NZ_CP085147.1"/>
</dbReference>
<protein>
    <submittedName>
        <fullName evidence="2">Short-chain fatty acid transporter</fullName>
    </submittedName>
</protein>